<dbReference type="SUPFAM" id="SSF117130">
    <property type="entry name" value="CsrA-like"/>
    <property type="match status" value="1"/>
</dbReference>
<dbReference type="EMBL" id="LAZR01021424">
    <property type="protein sequence ID" value="KKL85374.1"/>
    <property type="molecule type" value="Genomic_DNA"/>
</dbReference>
<dbReference type="AlphaFoldDB" id="A0A0F9FG66"/>
<comment type="caution">
    <text evidence="2">The sequence shown here is derived from an EMBL/GenBank/DDBJ whole genome shotgun (WGS) entry which is preliminary data.</text>
</comment>
<accession>A0A0F9FG66</accession>
<sequence>MLTLTRNPGESIKIGDDMEVIIKTILKLLIIFCVLSTVTHAG</sequence>
<organism evidence="2">
    <name type="scientific">marine sediment metagenome</name>
    <dbReference type="NCBI Taxonomy" id="412755"/>
    <lineage>
        <taxon>unclassified sequences</taxon>
        <taxon>metagenomes</taxon>
        <taxon>ecological metagenomes</taxon>
    </lineage>
</organism>
<evidence type="ECO:0000256" key="1">
    <source>
        <dbReference type="SAM" id="Phobius"/>
    </source>
</evidence>
<protein>
    <submittedName>
        <fullName evidence="2">Uncharacterized protein</fullName>
    </submittedName>
</protein>
<evidence type="ECO:0000313" key="2">
    <source>
        <dbReference type="EMBL" id="KKL85374.1"/>
    </source>
</evidence>
<name>A0A0F9FG66_9ZZZZ</name>
<keyword evidence="1" id="KW-0472">Membrane</keyword>
<keyword evidence="1" id="KW-1133">Transmembrane helix</keyword>
<dbReference type="GO" id="GO:0006402">
    <property type="term" value="P:mRNA catabolic process"/>
    <property type="evidence" value="ECO:0007669"/>
    <property type="project" value="InterPro"/>
</dbReference>
<proteinExistence type="predicted"/>
<dbReference type="InterPro" id="IPR036107">
    <property type="entry name" value="CsrA_sf"/>
</dbReference>
<keyword evidence="1" id="KW-0812">Transmembrane</keyword>
<dbReference type="GO" id="GO:0003723">
    <property type="term" value="F:RNA binding"/>
    <property type="evidence" value="ECO:0007669"/>
    <property type="project" value="InterPro"/>
</dbReference>
<dbReference type="GO" id="GO:0006109">
    <property type="term" value="P:regulation of carbohydrate metabolic process"/>
    <property type="evidence" value="ECO:0007669"/>
    <property type="project" value="InterPro"/>
</dbReference>
<gene>
    <name evidence="2" type="ORF">LCGC14_1955330</name>
</gene>
<dbReference type="Gene3D" id="2.60.40.4380">
    <property type="entry name" value="Translational regulator CsrA"/>
    <property type="match status" value="1"/>
</dbReference>
<reference evidence="2" key="1">
    <citation type="journal article" date="2015" name="Nature">
        <title>Complex archaea that bridge the gap between prokaryotes and eukaryotes.</title>
        <authorList>
            <person name="Spang A."/>
            <person name="Saw J.H."/>
            <person name="Jorgensen S.L."/>
            <person name="Zaremba-Niedzwiedzka K."/>
            <person name="Martijn J."/>
            <person name="Lind A.E."/>
            <person name="van Eijk R."/>
            <person name="Schleper C."/>
            <person name="Guy L."/>
            <person name="Ettema T.J."/>
        </authorList>
    </citation>
    <scope>NUCLEOTIDE SEQUENCE</scope>
</reference>
<feature type="transmembrane region" description="Helical" evidence="1">
    <location>
        <begin position="20"/>
        <end position="38"/>
    </location>
</feature>
<feature type="non-terminal residue" evidence="2">
    <location>
        <position position="42"/>
    </location>
</feature>